<proteinExistence type="inferred from homology"/>
<comment type="cofactor">
    <cofactor evidence="1">
        <name>Mg(2+)</name>
        <dbReference type="ChEBI" id="CHEBI:18420"/>
    </cofactor>
</comment>
<dbReference type="GO" id="GO:0036424">
    <property type="term" value="F:L-phosphoserine phosphatase activity"/>
    <property type="evidence" value="ECO:0007669"/>
    <property type="project" value="InterPro"/>
</dbReference>
<keyword evidence="7" id="KW-0378">Hydrolase</keyword>
<dbReference type="PANTHER" id="PTHR43344:SF2">
    <property type="entry name" value="PHOSPHOSERINE PHOSPHATASE"/>
    <property type="match status" value="1"/>
</dbReference>
<reference evidence="12" key="1">
    <citation type="submission" date="2021-01" db="EMBL/GenBank/DDBJ databases">
        <authorList>
            <person name="Corre E."/>
            <person name="Pelletier E."/>
            <person name="Niang G."/>
            <person name="Scheremetjew M."/>
            <person name="Finn R."/>
            <person name="Kale V."/>
            <person name="Holt S."/>
            <person name="Cochrane G."/>
            <person name="Meng A."/>
            <person name="Brown T."/>
            <person name="Cohen L."/>
        </authorList>
    </citation>
    <scope>NUCLEOTIDE SEQUENCE</scope>
    <source>
        <strain evidence="12">Grunow 1884</strain>
    </source>
</reference>
<dbReference type="Gene3D" id="1.10.150.210">
    <property type="entry name" value="Phosphoserine phosphatase, domain 2"/>
    <property type="match status" value="1"/>
</dbReference>
<keyword evidence="8" id="KW-0460">Magnesium</keyword>
<dbReference type="Pfam" id="PF00702">
    <property type="entry name" value="Hydrolase"/>
    <property type="match status" value="1"/>
</dbReference>
<dbReference type="EMBL" id="HBGO01016434">
    <property type="protein sequence ID" value="CAD9337752.1"/>
    <property type="molecule type" value="Transcribed_RNA"/>
</dbReference>
<dbReference type="GO" id="GO:0005737">
    <property type="term" value="C:cytoplasm"/>
    <property type="evidence" value="ECO:0007669"/>
    <property type="project" value="TreeGrafter"/>
</dbReference>
<evidence type="ECO:0000256" key="4">
    <source>
        <dbReference type="ARBA" id="ARBA00012640"/>
    </source>
</evidence>
<dbReference type="UniPathway" id="UPA00135">
    <property type="reaction ID" value="UER00198"/>
</dbReference>
<comment type="similarity">
    <text evidence="3">Belongs to the HAD-like hydrolase superfamily. SerB family.</text>
</comment>
<gene>
    <name evidence="12" type="ORF">OSIN01602_LOCUS9302</name>
</gene>
<keyword evidence="9" id="KW-0718">Serine biosynthesis</keyword>
<dbReference type="GO" id="GO:0006564">
    <property type="term" value="P:L-serine biosynthetic process"/>
    <property type="evidence" value="ECO:0007669"/>
    <property type="project" value="UniProtKB-KW"/>
</dbReference>
<dbReference type="InterPro" id="IPR050582">
    <property type="entry name" value="HAD-like_SerB"/>
</dbReference>
<comment type="pathway">
    <text evidence="2">Amino-acid biosynthesis; L-serine biosynthesis; L-serine from 3-phospho-D-glycerate: step 3/3.</text>
</comment>
<dbReference type="EC" id="3.1.3.3" evidence="4"/>
<evidence type="ECO:0000256" key="9">
    <source>
        <dbReference type="ARBA" id="ARBA00023299"/>
    </source>
</evidence>
<evidence type="ECO:0000256" key="8">
    <source>
        <dbReference type="ARBA" id="ARBA00022842"/>
    </source>
</evidence>
<sequence length="279" mass="30437">MTTPRPFAPTVRFMSSETTFGGTPASGPEVLASFGDRSAEFVGTDVSGAMESLANACAVAFDVDSTVIREEGIDVLADFLGKGEEVSAWTLKAMEGDTKFEDALAARLSILRPSKSDIERCLDLRPLEITPGIEELIDELNRKGVDVYFVSGGFRIMIEPLARRLCVGRDNVVANTILFDSEGNYAGFDDSEPTSRDMGKARALTMLKERHGYETMVMVGDGATDMQAKPPARSFVGYGGVAVRDAVRDGACWFVTDFEDATRVVRDFGVRRRDDIDEE</sequence>
<evidence type="ECO:0000256" key="1">
    <source>
        <dbReference type="ARBA" id="ARBA00001946"/>
    </source>
</evidence>
<name>A0A7S2EIW2_TRICV</name>
<feature type="active site" description="Nucleophile" evidence="11">
    <location>
        <position position="62"/>
    </location>
</feature>
<evidence type="ECO:0000313" key="12">
    <source>
        <dbReference type="EMBL" id="CAD9337752.1"/>
    </source>
</evidence>
<dbReference type="InterPro" id="IPR004469">
    <property type="entry name" value="PSP"/>
</dbReference>
<protein>
    <recommendedName>
        <fullName evidence="4">phosphoserine phosphatase</fullName>
        <ecNumber evidence="4">3.1.3.3</ecNumber>
    </recommendedName>
    <alternativeName>
        <fullName evidence="10">O-phosphoserine phosphohydrolase</fullName>
    </alternativeName>
</protein>
<dbReference type="SUPFAM" id="SSF56784">
    <property type="entry name" value="HAD-like"/>
    <property type="match status" value="1"/>
</dbReference>
<dbReference type="NCBIfam" id="TIGR00338">
    <property type="entry name" value="serB"/>
    <property type="match status" value="1"/>
</dbReference>
<dbReference type="CDD" id="cd04309">
    <property type="entry name" value="HAD_PSP_eu"/>
    <property type="match status" value="1"/>
</dbReference>
<dbReference type="GO" id="GO:0000287">
    <property type="term" value="F:magnesium ion binding"/>
    <property type="evidence" value="ECO:0007669"/>
    <property type="project" value="TreeGrafter"/>
</dbReference>
<evidence type="ECO:0000256" key="3">
    <source>
        <dbReference type="ARBA" id="ARBA00009184"/>
    </source>
</evidence>
<dbReference type="Gene3D" id="3.40.50.1000">
    <property type="entry name" value="HAD superfamily/HAD-like"/>
    <property type="match status" value="1"/>
</dbReference>
<evidence type="ECO:0000256" key="5">
    <source>
        <dbReference type="ARBA" id="ARBA00022605"/>
    </source>
</evidence>
<dbReference type="NCBIfam" id="TIGR01488">
    <property type="entry name" value="HAD-SF-IB"/>
    <property type="match status" value="1"/>
</dbReference>
<evidence type="ECO:0000256" key="10">
    <source>
        <dbReference type="ARBA" id="ARBA00031693"/>
    </source>
</evidence>
<dbReference type="PANTHER" id="PTHR43344">
    <property type="entry name" value="PHOSPHOSERINE PHOSPHATASE"/>
    <property type="match status" value="1"/>
</dbReference>
<evidence type="ECO:0000256" key="2">
    <source>
        <dbReference type="ARBA" id="ARBA00005135"/>
    </source>
</evidence>
<evidence type="ECO:0000256" key="7">
    <source>
        <dbReference type="ARBA" id="ARBA00022801"/>
    </source>
</evidence>
<organism evidence="12">
    <name type="scientific">Trieres chinensis</name>
    <name type="common">Marine centric diatom</name>
    <name type="synonym">Odontella sinensis</name>
    <dbReference type="NCBI Taxonomy" id="1514140"/>
    <lineage>
        <taxon>Eukaryota</taxon>
        <taxon>Sar</taxon>
        <taxon>Stramenopiles</taxon>
        <taxon>Ochrophyta</taxon>
        <taxon>Bacillariophyta</taxon>
        <taxon>Mediophyceae</taxon>
        <taxon>Biddulphiophycidae</taxon>
        <taxon>Eupodiscales</taxon>
        <taxon>Parodontellaceae</taxon>
        <taxon>Trieres</taxon>
    </lineage>
</organism>
<evidence type="ECO:0000256" key="6">
    <source>
        <dbReference type="ARBA" id="ARBA00022723"/>
    </source>
</evidence>
<evidence type="ECO:0000256" key="11">
    <source>
        <dbReference type="PIRSR" id="PIRSR604469-1"/>
    </source>
</evidence>
<dbReference type="AlphaFoldDB" id="A0A7S2EIW2"/>
<accession>A0A7S2EIW2</accession>
<feature type="active site" description="Proton donor" evidence="11">
    <location>
        <position position="64"/>
    </location>
</feature>
<keyword evidence="6" id="KW-0479">Metal-binding</keyword>
<dbReference type="InterPro" id="IPR036412">
    <property type="entry name" value="HAD-like_sf"/>
</dbReference>
<dbReference type="InterPro" id="IPR023214">
    <property type="entry name" value="HAD_sf"/>
</dbReference>
<keyword evidence="5" id="KW-0028">Amino-acid biosynthesis</keyword>